<evidence type="ECO:0000313" key="2">
    <source>
        <dbReference type="EMBL" id="CAF0727193.1"/>
    </source>
</evidence>
<evidence type="ECO:0000313" key="5">
    <source>
        <dbReference type="EMBL" id="CAF3595107.1"/>
    </source>
</evidence>
<feature type="region of interest" description="Disordered" evidence="1">
    <location>
        <begin position="1"/>
        <end position="20"/>
    </location>
</feature>
<evidence type="ECO:0000256" key="1">
    <source>
        <dbReference type="SAM" id="MobiDB-lite"/>
    </source>
</evidence>
<dbReference type="EMBL" id="CAJNOQ010000510">
    <property type="protein sequence ID" value="CAF0809551.1"/>
    <property type="molecule type" value="Genomic_DNA"/>
</dbReference>
<keyword evidence="6" id="KW-1185">Reference proteome</keyword>
<dbReference type="Proteomes" id="UP000681722">
    <property type="component" value="Unassembled WGS sequence"/>
</dbReference>
<reference evidence="3" key="1">
    <citation type="submission" date="2021-02" db="EMBL/GenBank/DDBJ databases">
        <authorList>
            <person name="Nowell W R."/>
        </authorList>
    </citation>
    <scope>NUCLEOTIDE SEQUENCE</scope>
</reference>
<name>A0A813TCA5_9BILA</name>
<sequence length="92" mass="10481">MSQQNQLAKQLEARHKSGQGSMMFWSKTKKHFQNSSASIRGFTISNGATEIDPAKMTELAVEDYEKLFGEPVVYIPHPYVDIPYDKQDDSKK</sequence>
<dbReference type="OrthoDB" id="10151797at2759"/>
<evidence type="ECO:0000313" key="4">
    <source>
        <dbReference type="EMBL" id="CAF3501140.1"/>
    </source>
</evidence>
<dbReference type="Proteomes" id="UP000682733">
    <property type="component" value="Unassembled WGS sequence"/>
</dbReference>
<evidence type="ECO:0000313" key="6">
    <source>
        <dbReference type="Proteomes" id="UP000663829"/>
    </source>
</evidence>
<dbReference type="Proteomes" id="UP000677228">
    <property type="component" value="Unassembled WGS sequence"/>
</dbReference>
<dbReference type="Proteomes" id="UP000663829">
    <property type="component" value="Unassembled WGS sequence"/>
</dbReference>
<protein>
    <submittedName>
        <fullName evidence="3">Uncharacterized protein</fullName>
    </submittedName>
</protein>
<dbReference type="EMBL" id="CAJNOK010000073">
    <property type="protein sequence ID" value="CAF0727193.1"/>
    <property type="molecule type" value="Genomic_DNA"/>
</dbReference>
<dbReference type="EMBL" id="CAJOBC010000510">
    <property type="protein sequence ID" value="CAF3595107.1"/>
    <property type="molecule type" value="Genomic_DNA"/>
</dbReference>
<organism evidence="3 6">
    <name type="scientific">Didymodactylos carnosus</name>
    <dbReference type="NCBI Taxonomy" id="1234261"/>
    <lineage>
        <taxon>Eukaryota</taxon>
        <taxon>Metazoa</taxon>
        <taxon>Spiralia</taxon>
        <taxon>Gnathifera</taxon>
        <taxon>Rotifera</taxon>
        <taxon>Eurotatoria</taxon>
        <taxon>Bdelloidea</taxon>
        <taxon>Philodinida</taxon>
        <taxon>Philodinidae</taxon>
        <taxon>Didymodactylos</taxon>
    </lineage>
</organism>
<dbReference type="AlphaFoldDB" id="A0A813TCA5"/>
<evidence type="ECO:0000313" key="3">
    <source>
        <dbReference type="EMBL" id="CAF0809551.1"/>
    </source>
</evidence>
<accession>A0A813TCA5</accession>
<gene>
    <name evidence="3" type="ORF">GPM918_LOCUS3955</name>
    <name evidence="2" type="ORF">OVA965_LOCUS521</name>
    <name evidence="5" type="ORF">SRO942_LOCUS3955</name>
    <name evidence="4" type="ORF">TMI583_LOCUS521</name>
</gene>
<comment type="caution">
    <text evidence="3">The sequence shown here is derived from an EMBL/GenBank/DDBJ whole genome shotgun (WGS) entry which is preliminary data.</text>
</comment>
<proteinExistence type="predicted"/>
<dbReference type="EMBL" id="CAJOBA010000073">
    <property type="protein sequence ID" value="CAF3501140.1"/>
    <property type="molecule type" value="Genomic_DNA"/>
</dbReference>